<comment type="caution">
    <text evidence="3">The sequence shown here is derived from an EMBL/GenBank/DDBJ whole genome shotgun (WGS) entry which is preliminary data.</text>
</comment>
<dbReference type="OrthoDB" id="9804286at2"/>
<dbReference type="Pfam" id="PF00899">
    <property type="entry name" value="ThiF"/>
    <property type="match status" value="1"/>
</dbReference>
<dbReference type="FunFam" id="3.40.50.720:FF:000080">
    <property type="entry name" value="Thiazole biosynthesis adenylyltransferase ThiF"/>
    <property type="match status" value="1"/>
</dbReference>
<dbReference type="InterPro" id="IPR045886">
    <property type="entry name" value="ThiF/MoeB/HesA"/>
</dbReference>
<dbReference type="PANTHER" id="PTHR10953:SF102">
    <property type="entry name" value="ADENYLYLTRANSFERASE AND SULFURTRANSFERASE MOCS3"/>
    <property type="match status" value="1"/>
</dbReference>
<gene>
    <name evidence="3" type="ORF">E1B25_03495</name>
</gene>
<evidence type="ECO:0000313" key="4">
    <source>
        <dbReference type="Proteomes" id="UP000294662"/>
    </source>
</evidence>
<dbReference type="Gene3D" id="3.40.50.720">
    <property type="entry name" value="NAD(P)-binding Rossmann-like Domain"/>
    <property type="match status" value="1"/>
</dbReference>
<comment type="similarity">
    <text evidence="1">Belongs to the HesA/MoeB/ThiF family.</text>
</comment>
<keyword evidence="4" id="KW-1185">Reference proteome</keyword>
<sequence>MSRYARQIALPEVGEAGQNRLRAARVLVAGAGGLGVPVLQYLVGAGVGTITLIDGDLVGESNLHRQPLYRLRDIARPKAEAAAEALAALNPDVTVRPLVDWLTPANAPALVAQADVVLDCADTFAVSFTLSDVAYASGTPLISASALGLRGYVGGFCRSAPSLRAVFPDLPHGAPTCETAGVLGPVVAAIGAIQAQMALAVLLDLAPSPLGRMMVLDAANWRSSDFRFEDAPEPDRPAPFIAPDQITPADMVIDLRRERPAPFRADARHLATDALADLALPDLGTRIVLACQTGLRAHNAGTTLRHRWAGDIALLALPGT</sequence>
<dbReference type="GO" id="GO:0005829">
    <property type="term" value="C:cytosol"/>
    <property type="evidence" value="ECO:0007669"/>
    <property type="project" value="TreeGrafter"/>
</dbReference>
<feature type="domain" description="THIF-type NAD/FAD binding fold" evidence="2">
    <location>
        <begin position="4"/>
        <end position="230"/>
    </location>
</feature>
<dbReference type="AlphaFoldDB" id="A0A4R5EZ10"/>
<dbReference type="GO" id="GO:0008146">
    <property type="term" value="F:sulfotransferase activity"/>
    <property type="evidence" value="ECO:0007669"/>
    <property type="project" value="TreeGrafter"/>
</dbReference>
<proteinExistence type="inferred from homology"/>
<protein>
    <submittedName>
        <fullName evidence="3">HesA/MoeB/ThiF family protein</fullName>
    </submittedName>
</protein>
<dbReference type="EMBL" id="SMFP01000002">
    <property type="protein sequence ID" value="TDE40037.1"/>
    <property type="molecule type" value="Genomic_DNA"/>
</dbReference>
<dbReference type="GO" id="GO:0004792">
    <property type="term" value="F:thiosulfate-cyanide sulfurtransferase activity"/>
    <property type="evidence" value="ECO:0007669"/>
    <property type="project" value="TreeGrafter"/>
</dbReference>
<evidence type="ECO:0000313" key="3">
    <source>
        <dbReference type="EMBL" id="TDE40037.1"/>
    </source>
</evidence>
<dbReference type="SUPFAM" id="SSF69572">
    <property type="entry name" value="Activating enzymes of the ubiquitin-like proteins"/>
    <property type="match status" value="1"/>
</dbReference>
<dbReference type="CDD" id="cd00757">
    <property type="entry name" value="ThiF_MoeB_HesA_family"/>
    <property type="match status" value="1"/>
</dbReference>
<accession>A0A4R5EZ10</accession>
<organism evidence="3 4">
    <name type="scientific">Antarcticimicrobium sediminis</name>
    <dbReference type="NCBI Taxonomy" id="2546227"/>
    <lineage>
        <taxon>Bacteria</taxon>
        <taxon>Pseudomonadati</taxon>
        <taxon>Pseudomonadota</taxon>
        <taxon>Alphaproteobacteria</taxon>
        <taxon>Rhodobacterales</taxon>
        <taxon>Paracoccaceae</taxon>
        <taxon>Antarcticimicrobium</taxon>
    </lineage>
</organism>
<evidence type="ECO:0000259" key="2">
    <source>
        <dbReference type="Pfam" id="PF00899"/>
    </source>
</evidence>
<reference evidence="3 4" key="1">
    <citation type="submission" date="2019-03" db="EMBL/GenBank/DDBJ databases">
        <authorList>
            <person name="Zhang S."/>
        </authorList>
    </citation>
    <scope>NUCLEOTIDE SEQUENCE [LARGE SCALE GENOMIC DNA]</scope>
    <source>
        <strain evidence="3 4">S4J41</strain>
    </source>
</reference>
<dbReference type="RefSeq" id="WP_132827293.1">
    <property type="nucleotide sequence ID" value="NZ_SMFP01000002.1"/>
</dbReference>
<dbReference type="InterPro" id="IPR000594">
    <property type="entry name" value="ThiF_NAD_FAD-bd"/>
</dbReference>
<name>A0A4R5EZ10_9RHOB</name>
<dbReference type="GO" id="GO:0016779">
    <property type="term" value="F:nucleotidyltransferase activity"/>
    <property type="evidence" value="ECO:0007669"/>
    <property type="project" value="TreeGrafter"/>
</dbReference>
<dbReference type="Proteomes" id="UP000294662">
    <property type="component" value="Unassembled WGS sequence"/>
</dbReference>
<dbReference type="PANTHER" id="PTHR10953">
    <property type="entry name" value="UBIQUITIN-ACTIVATING ENZYME E1"/>
    <property type="match status" value="1"/>
</dbReference>
<dbReference type="InterPro" id="IPR035985">
    <property type="entry name" value="Ubiquitin-activating_enz"/>
</dbReference>
<dbReference type="GO" id="GO:0008641">
    <property type="term" value="F:ubiquitin-like modifier activating enzyme activity"/>
    <property type="evidence" value="ECO:0007669"/>
    <property type="project" value="InterPro"/>
</dbReference>
<evidence type="ECO:0000256" key="1">
    <source>
        <dbReference type="ARBA" id="ARBA00009919"/>
    </source>
</evidence>